<comment type="caution">
    <text evidence="2">The sequence shown here is derived from an EMBL/GenBank/DDBJ whole genome shotgun (WGS) entry which is preliminary data.</text>
</comment>
<dbReference type="AlphaFoldDB" id="A0A135IC49"/>
<dbReference type="EMBL" id="LNTY01000006">
    <property type="protein sequence ID" value="KXF83043.1"/>
    <property type="molecule type" value="Genomic_DNA"/>
</dbReference>
<evidence type="ECO:0000313" key="3">
    <source>
        <dbReference type="Proteomes" id="UP000070529"/>
    </source>
</evidence>
<name>A0A135IC49_9GAMM</name>
<reference evidence="2 3" key="1">
    <citation type="submission" date="2015-11" db="EMBL/GenBank/DDBJ databases">
        <title>Genomic Taxonomy of the Vibrionaceae.</title>
        <authorList>
            <person name="Gomez-Gil B."/>
            <person name="Enciso-Ibarra J."/>
        </authorList>
    </citation>
    <scope>NUCLEOTIDE SEQUENCE [LARGE SCALE GENOMIC DNA]</scope>
    <source>
        <strain evidence="2 3">CAIM 912</strain>
    </source>
</reference>
<dbReference type="InterPro" id="IPR010895">
    <property type="entry name" value="CHRD"/>
</dbReference>
<dbReference type="Proteomes" id="UP000070529">
    <property type="component" value="Unassembled WGS sequence"/>
</dbReference>
<dbReference type="PROSITE" id="PS51257">
    <property type="entry name" value="PROKAR_LIPOPROTEIN"/>
    <property type="match status" value="1"/>
</dbReference>
<dbReference type="SMART" id="SM00754">
    <property type="entry name" value="CHRD"/>
    <property type="match status" value="1"/>
</dbReference>
<feature type="domain" description="CHRD" evidence="1">
    <location>
        <begin position="31"/>
        <end position="153"/>
    </location>
</feature>
<dbReference type="Pfam" id="PF07452">
    <property type="entry name" value="CHRD"/>
    <property type="match status" value="1"/>
</dbReference>
<sequence>MDKSDKGAGMKNIVVALAVLMLSACGFDATKTYRLTLSGDQAVPLNDSEQTTKARVQIDEKRKKLRARLYVDNIEGFKFAHIHSGGIGDTGDVLFTFERPKKKFWKPNRKKYLVVRANHLSYSELEAVKNGDWYINVHTDAVPSGELRAQIVPKSTTILSFKADGRQEVPTVETEARGKGTYLTMLKTTR</sequence>
<gene>
    <name evidence="2" type="ORF">ATN88_04740</name>
</gene>
<protein>
    <recommendedName>
        <fullName evidence="1">CHRD domain-containing protein</fullName>
    </recommendedName>
</protein>
<organism evidence="2 3">
    <name type="scientific">Enterovibrio coralii</name>
    <dbReference type="NCBI Taxonomy" id="294935"/>
    <lineage>
        <taxon>Bacteria</taxon>
        <taxon>Pseudomonadati</taxon>
        <taxon>Pseudomonadota</taxon>
        <taxon>Gammaproteobacteria</taxon>
        <taxon>Vibrionales</taxon>
        <taxon>Vibrionaceae</taxon>
        <taxon>Enterovibrio</taxon>
    </lineage>
</organism>
<evidence type="ECO:0000259" key="1">
    <source>
        <dbReference type="SMART" id="SM00754"/>
    </source>
</evidence>
<proteinExistence type="predicted"/>
<dbReference type="STRING" id="294935.ATN88_04740"/>
<accession>A0A135IC49</accession>
<keyword evidence="3" id="KW-1185">Reference proteome</keyword>
<evidence type="ECO:0000313" key="2">
    <source>
        <dbReference type="EMBL" id="KXF83043.1"/>
    </source>
</evidence>